<dbReference type="PANTHER" id="PTHR34179">
    <property type="entry name" value="TUMOR PROTEIN P53-INDUCIBLE PROTEIN 13"/>
    <property type="match status" value="1"/>
</dbReference>
<gene>
    <name evidence="2" type="ORF">TSIB3V08_LOCUS5855</name>
</gene>
<evidence type="ECO:0000256" key="1">
    <source>
        <dbReference type="SAM" id="SignalP"/>
    </source>
</evidence>
<dbReference type="EMBL" id="OC002360">
    <property type="protein sequence ID" value="CAD7261728.1"/>
    <property type="molecule type" value="Genomic_DNA"/>
</dbReference>
<dbReference type="Pfam" id="PF11303">
    <property type="entry name" value="DUF3105"/>
    <property type="match status" value="1"/>
</dbReference>
<sequence length="261" mass="29743">MFWIKLLMWMLPILASCLGGAGAKLYRRESDDPETWTGRWLPERYPSPAISHPDLHDSKHGVQMGIPSAYCDDAKVVMDKGREREELHSLEFGLVEIGEETALGLLILYSMSWSSLIAVVVAIESGYGSHRPLWPKYGEYRFVPRQRWLHNLEHGGIVLLYHPCVNPLALDRLKSMVTNCIRKHIITPFTLLDEERPFALLAWGCRLTMSVPSYAVVKDFILKHALRGPEMLDTEGQYDLELMVPAGKVSRMAFDELCPYD</sequence>
<name>A0A7R9AWV8_TIMSH</name>
<dbReference type="PANTHER" id="PTHR34179:SF1">
    <property type="entry name" value="TUMOR PROTEIN P53-INDUCIBLE PROTEIN 13"/>
    <property type="match status" value="1"/>
</dbReference>
<keyword evidence="1" id="KW-0732">Signal</keyword>
<reference evidence="2" key="1">
    <citation type="submission" date="2020-11" db="EMBL/GenBank/DDBJ databases">
        <authorList>
            <person name="Tran Van P."/>
        </authorList>
    </citation>
    <scope>NUCLEOTIDE SEQUENCE</scope>
</reference>
<dbReference type="GO" id="GO:0005737">
    <property type="term" value="C:cytoplasm"/>
    <property type="evidence" value="ECO:0007669"/>
    <property type="project" value="TreeGrafter"/>
</dbReference>
<organism evidence="2">
    <name type="scientific">Timema shepardi</name>
    <name type="common">Walking stick</name>
    <dbReference type="NCBI Taxonomy" id="629360"/>
    <lineage>
        <taxon>Eukaryota</taxon>
        <taxon>Metazoa</taxon>
        <taxon>Ecdysozoa</taxon>
        <taxon>Arthropoda</taxon>
        <taxon>Hexapoda</taxon>
        <taxon>Insecta</taxon>
        <taxon>Pterygota</taxon>
        <taxon>Neoptera</taxon>
        <taxon>Polyneoptera</taxon>
        <taxon>Phasmatodea</taxon>
        <taxon>Timematodea</taxon>
        <taxon>Timematoidea</taxon>
        <taxon>Timematidae</taxon>
        <taxon>Timema</taxon>
    </lineage>
</organism>
<dbReference type="PROSITE" id="PS51257">
    <property type="entry name" value="PROKAR_LIPOPROTEIN"/>
    <property type="match status" value="1"/>
</dbReference>
<dbReference type="InterPro" id="IPR021454">
    <property type="entry name" value="DUF3105"/>
</dbReference>
<feature type="chain" id="PRO_5031010526" evidence="1">
    <location>
        <begin position="24"/>
        <end position="261"/>
    </location>
</feature>
<evidence type="ECO:0000313" key="2">
    <source>
        <dbReference type="EMBL" id="CAD7261728.1"/>
    </source>
</evidence>
<dbReference type="AlphaFoldDB" id="A0A7R9AWV8"/>
<feature type="signal peptide" evidence="1">
    <location>
        <begin position="1"/>
        <end position="23"/>
    </location>
</feature>
<protein>
    <submittedName>
        <fullName evidence="2">Uncharacterized protein</fullName>
    </submittedName>
</protein>
<proteinExistence type="predicted"/>
<accession>A0A7R9AWV8</accession>